<gene>
    <name evidence="1" type="ORF">MSG28_000425</name>
</gene>
<comment type="caution">
    <text evidence="1">The sequence shown here is derived from an EMBL/GenBank/DDBJ whole genome shotgun (WGS) entry which is preliminary data.</text>
</comment>
<evidence type="ECO:0000313" key="1">
    <source>
        <dbReference type="EMBL" id="KAI8429965.1"/>
    </source>
</evidence>
<name>A0ACC0K1B2_CHOFU</name>
<protein>
    <submittedName>
        <fullName evidence="1">Uncharacterized protein</fullName>
    </submittedName>
</protein>
<organism evidence="1 2">
    <name type="scientific">Choristoneura fumiferana</name>
    <name type="common">Spruce budworm moth</name>
    <name type="synonym">Archips fumiferana</name>
    <dbReference type="NCBI Taxonomy" id="7141"/>
    <lineage>
        <taxon>Eukaryota</taxon>
        <taxon>Metazoa</taxon>
        <taxon>Ecdysozoa</taxon>
        <taxon>Arthropoda</taxon>
        <taxon>Hexapoda</taxon>
        <taxon>Insecta</taxon>
        <taxon>Pterygota</taxon>
        <taxon>Neoptera</taxon>
        <taxon>Endopterygota</taxon>
        <taxon>Lepidoptera</taxon>
        <taxon>Glossata</taxon>
        <taxon>Ditrysia</taxon>
        <taxon>Tortricoidea</taxon>
        <taxon>Tortricidae</taxon>
        <taxon>Tortricinae</taxon>
        <taxon>Choristoneura</taxon>
    </lineage>
</organism>
<evidence type="ECO:0000313" key="2">
    <source>
        <dbReference type="Proteomes" id="UP001064048"/>
    </source>
</evidence>
<keyword evidence="2" id="KW-1185">Reference proteome</keyword>
<sequence>MANYVDVLPLNKKSRKRRPSSSCDLGYGERDEQMNECNAALVLMSLSCSPNSPRPNGWGGRSSVSPGGSSSSGSSWRSVTPSPPPVSSSFSDEGIAMDYEDTSPRKKRATRAQAAGPRAAVLPAAGQELAVGELAHKIPITIYTKPK</sequence>
<proteinExistence type="predicted"/>
<reference evidence="1 2" key="1">
    <citation type="journal article" date="2022" name="Genome Biol. Evol.">
        <title>The Spruce Budworm Genome: Reconstructing the Evolutionary History of Antifreeze Proteins.</title>
        <authorList>
            <person name="Beliveau C."/>
            <person name="Gagne P."/>
            <person name="Picq S."/>
            <person name="Vernygora O."/>
            <person name="Keeling C.I."/>
            <person name="Pinkney K."/>
            <person name="Doucet D."/>
            <person name="Wen F."/>
            <person name="Johnston J.S."/>
            <person name="Maaroufi H."/>
            <person name="Boyle B."/>
            <person name="Laroche J."/>
            <person name="Dewar K."/>
            <person name="Juretic N."/>
            <person name="Blackburn G."/>
            <person name="Nisole A."/>
            <person name="Brunet B."/>
            <person name="Brandao M."/>
            <person name="Lumley L."/>
            <person name="Duan J."/>
            <person name="Quan G."/>
            <person name="Lucarotti C.J."/>
            <person name="Roe A.D."/>
            <person name="Sperling F.A.H."/>
            <person name="Levesque R.C."/>
            <person name="Cusson M."/>
        </authorList>
    </citation>
    <scope>NUCLEOTIDE SEQUENCE [LARGE SCALE GENOMIC DNA]</scope>
    <source>
        <strain evidence="1">Glfc:IPQL:Cfum</strain>
    </source>
</reference>
<dbReference type="EMBL" id="CM046131">
    <property type="protein sequence ID" value="KAI8429965.1"/>
    <property type="molecule type" value="Genomic_DNA"/>
</dbReference>
<dbReference type="Proteomes" id="UP001064048">
    <property type="component" value="Chromosome Z"/>
</dbReference>
<accession>A0ACC0K1B2</accession>